<sequence length="79" mass="8981">MKCVYDRKSKRRSKIIECFKSAERGTSRRKTRMAPGVGIGVASSNDKFIRRFRLPENVKTDLGKASVENGLLLFLFLSN</sequence>
<dbReference type="Pfam" id="PF00011">
    <property type="entry name" value="HSP20"/>
    <property type="match status" value="1"/>
</dbReference>
<accession>A0ABR2BNM7</accession>
<protein>
    <submittedName>
        <fullName evidence="1">Uncharacterized protein</fullName>
    </submittedName>
</protein>
<organism evidence="1 2">
    <name type="scientific">Hibiscus sabdariffa</name>
    <name type="common">roselle</name>
    <dbReference type="NCBI Taxonomy" id="183260"/>
    <lineage>
        <taxon>Eukaryota</taxon>
        <taxon>Viridiplantae</taxon>
        <taxon>Streptophyta</taxon>
        <taxon>Embryophyta</taxon>
        <taxon>Tracheophyta</taxon>
        <taxon>Spermatophyta</taxon>
        <taxon>Magnoliopsida</taxon>
        <taxon>eudicotyledons</taxon>
        <taxon>Gunneridae</taxon>
        <taxon>Pentapetalae</taxon>
        <taxon>rosids</taxon>
        <taxon>malvids</taxon>
        <taxon>Malvales</taxon>
        <taxon>Malvaceae</taxon>
        <taxon>Malvoideae</taxon>
        <taxon>Hibiscus</taxon>
    </lineage>
</organism>
<dbReference type="InterPro" id="IPR008978">
    <property type="entry name" value="HSP20-like_chaperone"/>
</dbReference>
<dbReference type="InterPro" id="IPR002068">
    <property type="entry name" value="A-crystallin/Hsp20_dom"/>
</dbReference>
<dbReference type="EMBL" id="JBBPBM010000099">
    <property type="protein sequence ID" value="KAK8508613.1"/>
    <property type="molecule type" value="Genomic_DNA"/>
</dbReference>
<evidence type="ECO:0000313" key="1">
    <source>
        <dbReference type="EMBL" id="KAK8508613.1"/>
    </source>
</evidence>
<comment type="caution">
    <text evidence="1">The sequence shown here is derived from an EMBL/GenBank/DDBJ whole genome shotgun (WGS) entry which is preliminary data.</text>
</comment>
<dbReference type="Proteomes" id="UP001472677">
    <property type="component" value="Unassembled WGS sequence"/>
</dbReference>
<gene>
    <name evidence="1" type="ORF">V6N12_044529</name>
</gene>
<keyword evidence="2" id="KW-1185">Reference proteome</keyword>
<proteinExistence type="predicted"/>
<name>A0ABR2BNM7_9ROSI</name>
<dbReference type="SUPFAM" id="SSF49764">
    <property type="entry name" value="HSP20-like chaperones"/>
    <property type="match status" value="1"/>
</dbReference>
<reference evidence="1 2" key="1">
    <citation type="journal article" date="2024" name="G3 (Bethesda)">
        <title>Genome assembly of Hibiscus sabdariffa L. provides insights into metabolisms of medicinal natural products.</title>
        <authorList>
            <person name="Kim T."/>
        </authorList>
    </citation>
    <scope>NUCLEOTIDE SEQUENCE [LARGE SCALE GENOMIC DNA]</scope>
    <source>
        <strain evidence="1">TK-2024</strain>
        <tissue evidence="1">Old leaves</tissue>
    </source>
</reference>
<evidence type="ECO:0000313" key="2">
    <source>
        <dbReference type="Proteomes" id="UP001472677"/>
    </source>
</evidence>
<dbReference type="Gene3D" id="2.60.40.790">
    <property type="match status" value="1"/>
</dbReference>